<evidence type="ECO:0000259" key="5">
    <source>
        <dbReference type="PROSITE" id="PS51194"/>
    </source>
</evidence>
<dbReference type="SMART" id="SM00490">
    <property type="entry name" value="HELICc"/>
    <property type="match status" value="1"/>
</dbReference>
<organism evidence="6 7">
    <name type="scientific">Phytophthora megakarya</name>
    <dbReference type="NCBI Taxonomy" id="4795"/>
    <lineage>
        <taxon>Eukaryota</taxon>
        <taxon>Sar</taxon>
        <taxon>Stramenopiles</taxon>
        <taxon>Oomycota</taxon>
        <taxon>Peronosporomycetes</taxon>
        <taxon>Peronosporales</taxon>
        <taxon>Peronosporaceae</taxon>
        <taxon>Phytophthora</taxon>
    </lineage>
</organism>
<dbReference type="InterPro" id="IPR050628">
    <property type="entry name" value="SNF2_RAD54_helicase_TF"/>
</dbReference>
<comment type="caution">
    <text evidence="6">The sequence shown here is derived from an EMBL/GenBank/DDBJ whole genome shotgun (WGS) entry which is preliminary data.</text>
</comment>
<dbReference type="Proteomes" id="UP000198211">
    <property type="component" value="Unassembled WGS sequence"/>
</dbReference>
<dbReference type="Gene3D" id="3.40.50.300">
    <property type="entry name" value="P-loop containing nucleotide triphosphate hydrolases"/>
    <property type="match status" value="2"/>
</dbReference>
<evidence type="ECO:0000256" key="3">
    <source>
        <dbReference type="ARBA" id="ARBA00022840"/>
    </source>
</evidence>
<feature type="compositionally biased region" description="Basic and acidic residues" evidence="4">
    <location>
        <begin position="893"/>
        <end position="906"/>
    </location>
</feature>
<name>A0A225VYU3_9STRA</name>
<keyword evidence="7" id="KW-1185">Reference proteome</keyword>
<evidence type="ECO:0000256" key="2">
    <source>
        <dbReference type="ARBA" id="ARBA00022801"/>
    </source>
</evidence>
<dbReference type="SMART" id="SM00487">
    <property type="entry name" value="DEXDc"/>
    <property type="match status" value="1"/>
</dbReference>
<dbReference type="GO" id="GO:0006281">
    <property type="term" value="P:DNA repair"/>
    <property type="evidence" value="ECO:0007669"/>
    <property type="project" value="TreeGrafter"/>
</dbReference>
<dbReference type="CDD" id="cd18793">
    <property type="entry name" value="SF2_C_SNF"/>
    <property type="match status" value="1"/>
</dbReference>
<dbReference type="GO" id="GO:0008094">
    <property type="term" value="F:ATP-dependent activity, acting on DNA"/>
    <property type="evidence" value="ECO:0007669"/>
    <property type="project" value="TreeGrafter"/>
</dbReference>
<evidence type="ECO:0000256" key="1">
    <source>
        <dbReference type="ARBA" id="ARBA00022741"/>
    </source>
</evidence>
<evidence type="ECO:0000256" key="4">
    <source>
        <dbReference type="SAM" id="MobiDB-lite"/>
    </source>
</evidence>
<dbReference type="InterPro" id="IPR049730">
    <property type="entry name" value="SNF2/RAD54-like_C"/>
</dbReference>
<keyword evidence="1" id="KW-0547">Nucleotide-binding</keyword>
<evidence type="ECO:0000313" key="7">
    <source>
        <dbReference type="Proteomes" id="UP000198211"/>
    </source>
</evidence>
<dbReference type="AlphaFoldDB" id="A0A225VYU3"/>
<reference evidence="7" key="1">
    <citation type="submission" date="2017-03" db="EMBL/GenBank/DDBJ databases">
        <title>Phytopthora megakarya and P. palmivora, two closely related causual agents of cacao black pod achieved similar genome size and gene model numbers by different mechanisms.</title>
        <authorList>
            <person name="Ali S."/>
            <person name="Shao J."/>
            <person name="Larry D.J."/>
            <person name="Kronmiller B."/>
            <person name="Shen D."/>
            <person name="Strem M.D."/>
            <person name="Melnick R.L."/>
            <person name="Guiltinan M.J."/>
            <person name="Tyler B.M."/>
            <person name="Meinhardt L.W."/>
            <person name="Bailey B.A."/>
        </authorList>
    </citation>
    <scope>NUCLEOTIDE SEQUENCE [LARGE SCALE GENOMIC DNA]</scope>
    <source>
        <strain evidence="7">zdho120</strain>
    </source>
</reference>
<protein>
    <submittedName>
        <fullName evidence="6">SWI/SNF-related matrix-associated actin-dependent regulator of chromatin</fullName>
    </submittedName>
</protein>
<feature type="compositionally biased region" description="Basic residues" evidence="4">
    <location>
        <begin position="874"/>
        <end position="884"/>
    </location>
</feature>
<accession>A0A225VYU3</accession>
<dbReference type="SUPFAM" id="SSF52540">
    <property type="entry name" value="P-loop containing nucleoside triphosphate hydrolases"/>
    <property type="match status" value="2"/>
</dbReference>
<dbReference type="Pfam" id="PF00176">
    <property type="entry name" value="SNF2-rel_dom"/>
    <property type="match status" value="1"/>
</dbReference>
<dbReference type="InterPro" id="IPR027417">
    <property type="entry name" value="P-loop_NTPase"/>
</dbReference>
<dbReference type="Pfam" id="PF00271">
    <property type="entry name" value="Helicase_C"/>
    <property type="match status" value="1"/>
</dbReference>
<sequence>MGRAKRKSITQVSIEAFVGSSPTRMAEDVQFKVPFLPLTAPEEPTPATFRAQTPLYEHQRRSLHRMLQIEARDESIEARDESVAHFNFGMLDYFSKGGCLADAIGMGKTATMLALIAGEPRDYAAGANLLVAPSHLLAQWKHEVHKFVTDGEIDVVLGLRQYMELVENPAARGDISNRMLVLVGVEEAVKSRNHYYRHGKLYPMEVTGKSKPLHVEPIAMQEYEEAAKFVHKAYCGPLWVTPLHLPQKPWRRVIFEEVQDLVLPGKSARDCFIQLTHRCLNVWLITATPFPGKTESMYANNQLLGFKRLRLLPHDPAFDEIKRKLYLRNCAQVKQQAITDKIKVDETYIPVKMHPKELLLYKVERVLATKQSEFDVFALGDVDVLAAGGKEGTTDTVIPEEAAVTGRKAVSEMLWAEQYKPARQSCVHAGISDRILERERGGKPNGATDKAAPTLTKIKSPSEVFRDENYLLDRQLAVAAKRKNEVYVMEAATRNTVEICRAIRSNTYLEVENCFADMEESGLSKFFDDSGETKAGFRMLYKHYQFGDDIPEPTELLFYHQGEIEDYILKYFNTMDKVEKLAKIMESTLNERCPRARAVVEEQLKQVTECVALIKSKVVCEDEAIEQMPAYGSKIAALVQYLSRLPTIKVVVFTMWDRALRVVDKALRLADITSAVFLQHQSSETKSAHVASFHSGDIQVLILNSLTSASGINLQVASHVIFLDPVGFSPMQASTLEQQAIGRVLRMGQTNPLVTVVRFIAEGTMEATLYDDIHEATTKTIAADDSFFDGEREDAYVCADFAEPVRRVVRMFAPAKDGAQAEDEEIQIEKSMSIEEAITHRIEQAAAEGEVFDLTEDGPSLEEQLAAAREHEVTHHHKKRRTRSKTNSSVPVVDDRNVFVKNEPRR</sequence>
<dbReference type="PANTHER" id="PTHR45626:SF22">
    <property type="entry name" value="DNA REPAIR PROTEIN RAD5"/>
    <property type="match status" value="1"/>
</dbReference>
<keyword evidence="3" id="KW-0067">ATP-binding</keyword>
<gene>
    <name evidence="6" type="ORF">PHMEG_00017128</name>
</gene>
<dbReference type="GO" id="GO:0005634">
    <property type="term" value="C:nucleus"/>
    <property type="evidence" value="ECO:0007669"/>
    <property type="project" value="TreeGrafter"/>
</dbReference>
<feature type="domain" description="Helicase C-terminal" evidence="5">
    <location>
        <begin position="637"/>
        <end position="795"/>
    </location>
</feature>
<dbReference type="InterPro" id="IPR014001">
    <property type="entry name" value="Helicase_ATP-bd"/>
</dbReference>
<proteinExistence type="predicted"/>
<dbReference type="GO" id="GO:0016787">
    <property type="term" value="F:hydrolase activity"/>
    <property type="evidence" value="ECO:0007669"/>
    <property type="project" value="UniProtKB-KW"/>
</dbReference>
<keyword evidence="2" id="KW-0378">Hydrolase</keyword>
<dbReference type="EMBL" id="NBNE01002568">
    <property type="protein sequence ID" value="OWZ10078.1"/>
    <property type="molecule type" value="Genomic_DNA"/>
</dbReference>
<dbReference type="PANTHER" id="PTHR45626">
    <property type="entry name" value="TRANSCRIPTION TERMINATION FACTOR 2-RELATED"/>
    <property type="match status" value="1"/>
</dbReference>
<dbReference type="GO" id="GO:0005524">
    <property type="term" value="F:ATP binding"/>
    <property type="evidence" value="ECO:0007669"/>
    <property type="project" value="UniProtKB-KW"/>
</dbReference>
<dbReference type="InterPro" id="IPR001650">
    <property type="entry name" value="Helicase_C-like"/>
</dbReference>
<dbReference type="STRING" id="4795.A0A225VYU3"/>
<feature type="region of interest" description="Disordered" evidence="4">
    <location>
        <begin position="859"/>
        <end position="906"/>
    </location>
</feature>
<evidence type="ECO:0000313" key="6">
    <source>
        <dbReference type="EMBL" id="OWZ10078.1"/>
    </source>
</evidence>
<dbReference type="InterPro" id="IPR000330">
    <property type="entry name" value="SNF2_N"/>
</dbReference>
<dbReference type="OrthoDB" id="423221at2759"/>
<dbReference type="PROSITE" id="PS51194">
    <property type="entry name" value="HELICASE_CTER"/>
    <property type="match status" value="1"/>
</dbReference>